<gene>
    <name evidence="2" type="ORF">IC621_18285</name>
</gene>
<dbReference type="InterPro" id="IPR025870">
    <property type="entry name" value="Glyoxalase-like_dom"/>
</dbReference>
<dbReference type="Proteomes" id="UP000626844">
    <property type="component" value="Unassembled WGS sequence"/>
</dbReference>
<dbReference type="RefSeq" id="WP_191160106.1">
    <property type="nucleotide sequence ID" value="NZ_JACXAI010000026.1"/>
</dbReference>
<dbReference type="EMBL" id="JACXAI010000026">
    <property type="protein sequence ID" value="MBD1382174.1"/>
    <property type="molecule type" value="Genomic_DNA"/>
</dbReference>
<comment type="caution">
    <text evidence="2">The sequence shown here is derived from an EMBL/GenBank/DDBJ whole genome shotgun (WGS) entry which is preliminary data.</text>
</comment>
<dbReference type="AlphaFoldDB" id="A0A926S2N4"/>
<accession>A0A926S2N4</accession>
<dbReference type="InterPro" id="IPR037523">
    <property type="entry name" value="VOC_core"/>
</dbReference>
<dbReference type="PROSITE" id="PS51819">
    <property type="entry name" value="VOC"/>
    <property type="match status" value="1"/>
</dbReference>
<feature type="domain" description="VOC" evidence="1">
    <location>
        <begin position="2"/>
        <end position="142"/>
    </location>
</feature>
<keyword evidence="3" id="KW-1185">Reference proteome</keyword>
<sequence length="259" mass="29921">MKLDHVVHYVEKPAKEAAGLFQLLGFHTIAGGIHDKWGSSNSLCYFDLSYLEFLTIDDRKKALQSDNPLIQLVGNQKNEGLYQVALRTNEMNSLVERFKQKGLNVMGPFPGQRKRADGKLLEWKMLFVSHQEASYPLPFFIEWKDSDEERRRDLEEIGAILPHPNKYTHIYEVGYAVKQPTLALKQWKEWFGIDGEEYVDESFIHGKGVRLLLDDVFITFLTPKGDSEFSYTNEGPLYVSLTERFQSKVKEIMGGYYIL</sequence>
<evidence type="ECO:0000313" key="3">
    <source>
        <dbReference type="Proteomes" id="UP000626844"/>
    </source>
</evidence>
<proteinExistence type="predicted"/>
<name>A0A926S2N4_9BACI</name>
<evidence type="ECO:0000259" key="1">
    <source>
        <dbReference type="PROSITE" id="PS51819"/>
    </source>
</evidence>
<organism evidence="2 3">
    <name type="scientific">Metabacillus arenae</name>
    <dbReference type="NCBI Taxonomy" id="2771434"/>
    <lineage>
        <taxon>Bacteria</taxon>
        <taxon>Bacillati</taxon>
        <taxon>Bacillota</taxon>
        <taxon>Bacilli</taxon>
        <taxon>Bacillales</taxon>
        <taxon>Bacillaceae</taxon>
        <taxon>Metabacillus</taxon>
    </lineage>
</organism>
<dbReference type="SUPFAM" id="SSF54593">
    <property type="entry name" value="Glyoxalase/Bleomycin resistance protein/Dihydroxybiphenyl dioxygenase"/>
    <property type="match status" value="1"/>
</dbReference>
<reference evidence="2" key="1">
    <citation type="submission" date="2020-09" db="EMBL/GenBank/DDBJ databases">
        <title>A novel bacterium of genus Bacillus, isolated from South China Sea.</title>
        <authorList>
            <person name="Huang H."/>
            <person name="Mo K."/>
            <person name="Hu Y."/>
        </authorList>
    </citation>
    <scope>NUCLEOTIDE SEQUENCE</scope>
    <source>
        <strain evidence="2">IB182487</strain>
    </source>
</reference>
<dbReference type="InterPro" id="IPR029068">
    <property type="entry name" value="Glyas_Bleomycin-R_OHBP_Dase"/>
</dbReference>
<dbReference type="Pfam" id="PF13468">
    <property type="entry name" value="Glyoxalase_3"/>
    <property type="match status" value="1"/>
</dbReference>
<dbReference type="PANTHER" id="PTHR40265">
    <property type="entry name" value="BLL2707 PROTEIN"/>
    <property type="match status" value="1"/>
</dbReference>
<dbReference type="Gene3D" id="3.10.180.10">
    <property type="entry name" value="2,3-Dihydroxybiphenyl 1,2-Dioxygenase, domain 1"/>
    <property type="match status" value="1"/>
</dbReference>
<protein>
    <submittedName>
        <fullName evidence="2">VOC family protein</fullName>
    </submittedName>
</protein>
<evidence type="ECO:0000313" key="2">
    <source>
        <dbReference type="EMBL" id="MBD1382174.1"/>
    </source>
</evidence>
<dbReference type="PANTHER" id="PTHR40265:SF1">
    <property type="entry name" value="GLYOXALASE-LIKE DOMAIN-CONTAINING PROTEIN"/>
    <property type="match status" value="1"/>
</dbReference>